<feature type="transmembrane region" description="Helical" evidence="5">
    <location>
        <begin position="55"/>
        <end position="77"/>
    </location>
</feature>
<evidence type="ECO:0000256" key="4">
    <source>
        <dbReference type="ARBA" id="ARBA00023136"/>
    </source>
</evidence>
<dbReference type="PANTHER" id="PTHR31234:SF61">
    <property type="entry name" value="OS01G0574800 PROTEIN"/>
    <property type="match status" value="1"/>
</dbReference>
<gene>
    <name evidence="7" type="ORF">ACJIZ3_021725</name>
</gene>
<dbReference type="EMBL" id="JBJXBP010000006">
    <property type="protein sequence ID" value="KAL3825696.1"/>
    <property type="molecule type" value="Genomic_DNA"/>
</dbReference>
<dbReference type="GO" id="GO:0016020">
    <property type="term" value="C:membrane"/>
    <property type="evidence" value="ECO:0007669"/>
    <property type="project" value="UniProtKB-SubCell"/>
</dbReference>
<evidence type="ECO:0000256" key="1">
    <source>
        <dbReference type="ARBA" id="ARBA00004167"/>
    </source>
</evidence>
<dbReference type="InterPro" id="IPR004864">
    <property type="entry name" value="LEA_2"/>
</dbReference>
<feature type="domain" description="Late embryogenesis abundant protein LEA-2 subgroup" evidence="6">
    <location>
        <begin position="109"/>
        <end position="211"/>
    </location>
</feature>
<evidence type="ECO:0000313" key="7">
    <source>
        <dbReference type="EMBL" id="KAL3825696.1"/>
    </source>
</evidence>
<evidence type="ECO:0000256" key="5">
    <source>
        <dbReference type="SAM" id="Phobius"/>
    </source>
</evidence>
<dbReference type="Pfam" id="PF03168">
    <property type="entry name" value="LEA_2"/>
    <property type="match status" value="1"/>
</dbReference>
<keyword evidence="3 5" id="KW-1133">Transmembrane helix</keyword>
<evidence type="ECO:0000259" key="6">
    <source>
        <dbReference type="Pfam" id="PF03168"/>
    </source>
</evidence>
<keyword evidence="2 5" id="KW-0812">Transmembrane</keyword>
<evidence type="ECO:0000256" key="2">
    <source>
        <dbReference type="ARBA" id="ARBA00022692"/>
    </source>
</evidence>
<keyword evidence="8" id="KW-1185">Reference proteome</keyword>
<dbReference type="Proteomes" id="UP001634393">
    <property type="component" value="Unassembled WGS sequence"/>
</dbReference>
<comment type="subcellular location">
    <subcellularLocation>
        <location evidence="1">Membrane</location>
        <topology evidence="1">Single-pass membrane protein</topology>
    </subcellularLocation>
</comment>
<evidence type="ECO:0000313" key="8">
    <source>
        <dbReference type="Proteomes" id="UP001634393"/>
    </source>
</evidence>
<proteinExistence type="predicted"/>
<dbReference type="PANTHER" id="PTHR31234">
    <property type="entry name" value="LATE EMBRYOGENESIS ABUNDANT (LEA) HYDROXYPROLINE-RICH GLYCOPROTEIN FAMILY"/>
    <property type="match status" value="1"/>
</dbReference>
<sequence>MGESKQPHLNGAYYGPSIPPPSKSYHRPGRGGGGCCCNPFSCCCGCLMNCLCTCVFQILCTILVVAAIVIAILIFVFRPNAVKFHATNATLTEFNLNNNTLHYNLAVNLTIRNPNRRIGFYYDVIEARASYQGQRFATAQLTPFFQGTKSTNNVTAEFRGQNMVLLGNREMSHYNADRSSGMYDIEVKLYLRTRLRFWIVKSMRVKPKIECDLRIPLSSNGSASGAFESQRFVQTILPISSMDSL</sequence>
<organism evidence="7 8">
    <name type="scientific">Penstemon smallii</name>
    <dbReference type="NCBI Taxonomy" id="265156"/>
    <lineage>
        <taxon>Eukaryota</taxon>
        <taxon>Viridiplantae</taxon>
        <taxon>Streptophyta</taxon>
        <taxon>Embryophyta</taxon>
        <taxon>Tracheophyta</taxon>
        <taxon>Spermatophyta</taxon>
        <taxon>Magnoliopsida</taxon>
        <taxon>eudicotyledons</taxon>
        <taxon>Gunneridae</taxon>
        <taxon>Pentapetalae</taxon>
        <taxon>asterids</taxon>
        <taxon>lamiids</taxon>
        <taxon>Lamiales</taxon>
        <taxon>Plantaginaceae</taxon>
        <taxon>Cheloneae</taxon>
        <taxon>Penstemon</taxon>
    </lineage>
</organism>
<dbReference type="AlphaFoldDB" id="A0ABD3SM85"/>
<reference evidence="7 8" key="1">
    <citation type="submission" date="2024-12" db="EMBL/GenBank/DDBJ databases">
        <title>The unique morphological basis and parallel evolutionary history of personate flowers in Penstemon.</title>
        <authorList>
            <person name="Depatie T.H."/>
            <person name="Wessinger C.A."/>
        </authorList>
    </citation>
    <scope>NUCLEOTIDE SEQUENCE [LARGE SCALE GENOMIC DNA]</scope>
    <source>
        <strain evidence="7">WTNN_2</strain>
        <tissue evidence="7">Leaf</tissue>
    </source>
</reference>
<accession>A0ABD3SM85</accession>
<name>A0ABD3SM85_9LAMI</name>
<dbReference type="InterPro" id="IPR044839">
    <property type="entry name" value="NDR1-like"/>
</dbReference>
<evidence type="ECO:0000256" key="3">
    <source>
        <dbReference type="ARBA" id="ARBA00022989"/>
    </source>
</evidence>
<protein>
    <recommendedName>
        <fullName evidence="6">Late embryogenesis abundant protein LEA-2 subgroup domain-containing protein</fullName>
    </recommendedName>
</protein>
<keyword evidence="4 5" id="KW-0472">Membrane</keyword>
<comment type="caution">
    <text evidence="7">The sequence shown here is derived from an EMBL/GenBank/DDBJ whole genome shotgun (WGS) entry which is preliminary data.</text>
</comment>